<comment type="caution">
    <text evidence="1">The sequence shown here is derived from an EMBL/GenBank/DDBJ whole genome shotgun (WGS) entry which is preliminary data.</text>
</comment>
<evidence type="ECO:0000313" key="2">
    <source>
        <dbReference type="Proteomes" id="UP000063434"/>
    </source>
</evidence>
<dbReference type="EMBL" id="LCYC01000018">
    <property type="protein sequence ID" value="KWV78620.1"/>
    <property type="molecule type" value="Genomic_DNA"/>
</dbReference>
<sequence length="110" mass="10838">MKTQQPVLTTSMVAVTDLPRYRLAGFTGGLCGAGLKALGTVEADTQADNVAPINVLGICLVISGGAVAAGVQVESDADGRAVTLAAGISNGVAMDAATAAGDVIRIVRGI</sequence>
<protein>
    <recommendedName>
        <fullName evidence="3">DUF2190 domain-containing protein</fullName>
    </recommendedName>
</protein>
<evidence type="ECO:0000313" key="1">
    <source>
        <dbReference type="EMBL" id="KWV78620.1"/>
    </source>
</evidence>
<accession>A0A109L079</accession>
<dbReference type="AlphaFoldDB" id="A0A109L079"/>
<evidence type="ECO:0008006" key="3">
    <source>
        <dbReference type="Google" id="ProtNLM"/>
    </source>
</evidence>
<gene>
    <name evidence="1" type="ORF">PFL603g_01777</name>
</gene>
<dbReference type="Proteomes" id="UP000063434">
    <property type="component" value="Unassembled WGS sequence"/>
</dbReference>
<dbReference type="InterPro" id="IPR011231">
    <property type="entry name" value="Phage_VT1-Sakai_H0018"/>
</dbReference>
<dbReference type="Pfam" id="PF09956">
    <property type="entry name" value="Phage_cement_2"/>
    <property type="match status" value="1"/>
</dbReference>
<dbReference type="PATRIC" id="fig|294.195.peg.1882"/>
<reference evidence="1 2" key="1">
    <citation type="submission" date="2015-05" db="EMBL/GenBank/DDBJ databases">
        <title>A genomic and transcriptomic approach to investigate the blue pigment phenotype in Pseudomonas fluorescens.</title>
        <authorList>
            <person name="Andreani N.A."/>
            <person name="Cardazzo B."/>
        </authorList>
    </citation>
    <scope>NUCLEOTIDE SEQUENCE [LARGE SCALE GENOMIC DNA]</scope>
    <source>
        <strain evidence="1 2">Ps_40</strain>
    </source>
</reference>
<dbReference type="RefSeq" id="WP_060765893.1">
    <property type="nucleotide sequence ID" value="NZ_LCYC01000018.1"/>
</dbReference>
<name>A0A109L079_PSEFL</name>
<proteinExistence type="predicted"/>
<organism evidence="1 2">
    <name type="scientific">Pseudomonas fluorescens</name>
    <dbReference type="NCBI Taxonomy" id="294"/>
    <lineage>
        <taxon>Bacteria</taxon>
        <taxon>Pseudomonadati</taxon>
        <taxon>Pseudomonadota</taxon>
        <taxon>Gammaproteobacteria</taxon>
        <taxon>Pseudomonadales</taxon>
        <taxon>Pseudomonadaceae</taxon>
        <taxon>Pseudomonas</taxon>
    </lineage>
</organism>